<dbReference type="GO" id="GO:0008270">
    <property type="term" value="F:zinc ion binding"/>
    <property type="evidence" value="ECO:0007669"/>
    <property type="project" value="UniProtKB-KW"/>
</dbReference>
<name>A0A640KWZ7_LEITA</name>
<dbReference type="GO" id="GO:0005524">
    <property type="term" value="F:ATP binding"/>
    <property type="evidence" value="ECO:0007669"/>
    <property type="project" value="UniProtKB-KW"/>
</dbReference>
<dbReference type="Gene3D" id="2.60.200.40">
    <property type="match status" value="1"/>
</dbReference>
<evidence type="ECO:0000256" key="10">
    <source>
        <dbReference type="SAM" id="Phobius"/>
    </source>
</evidence>
<keyword evidence="6" id="KW-0862">Zinc</keyword>
<feature type="transmembrane region" description="Helical" evidence="10">
    <location>
        <begin position="363"/>
        <end position="382"/>
    </location>
</feature>
<dbReference type="PANTHER" id="PTHR11255">
    <property type="entry name" value="DIACYLGLYCEROL KINASE"/>
    <property type="match status" value="1"/>
</dbReference>
<reference evidence="13 15" key="1">
    <citation type="submission" date="2019-11" db="EMBL/GenBank/DDBJ databases">
        <title>Leishmania tarentolae CDS.</title>
        <authorList>
            <person name="Goto Y."/>
            <person name="Yamagishi J."/>
        </authorList>
    </citation>
    <scope>NUCLEOTIDE SEQUENCE [LARGE SCALE GENOMIC DNA]</scope>
    <source>
        <strain evidence="13 15">Parrot Tar II</strain>
    </source>
</reference>
<keyword evidence="15" id="KW-1185">Reference proteome</keyword>
<organism evidence="13 15">
    <name type="scientific">Leishmania tarentolae</name>
    <name type="common">Sauroleishmania tarentolae</name>
    <dbReference type="NCBI Taxonomy" id="5689"/>
    <lineage>
        <taxon>Eukaryota</taxon>
        <taxon>Discoba</taxon>
        <taxon>Euglenozoa</taxon>
        <taxon>Kinetoplastea</taxon>
        <taxon>Metakinetoplastina</taxon>
        <taxon>Trypanosomatida</taxon>
        <taxon>Trypanosomatidae</taxon>
        <taxon>Leishmaniinae</taxon>
        <taxon>Leishmania</taxon>
        <taxon>lizard Leishmania</taxon>
    </lineage>
</organism>
<dbReference type="SMART" id="SM00046">
    <property type="entry name" value="DAGKc"/>
    <property type="match status" value="1"/>
</dbReference>
<evidence type="ECO:0000313" key="15">
    <source>
        <dbReference type="Proteomes" id="UP000419144"/>
    </source>
</evidence>
<dbReference type="Pfam" id="PF00609">
    <property type="entry name" value="DAGK_acc"/>
    <property type="match status" value="1"/>
</dbReference>
<evidence type="ECO:0000256" key="1">
    <source>
        <dbReference type="ARBA" id="ARBA00004370"/>
    </source>
</evidence>
<proteinExistence type="inferred from homology"/>
<dbReference type="AlphaFoldDB" id="A0A640KWZ7"/>
<dbReference type="InterPro" id="IPR000756">
    <property type="entry name" value="Diacylglycerol_kin_accessory"/>
</dbReference>
<evidence type="ECO:0000313" key="13">
    <source>
        <dbReference type="EMBL" id="GET92087.1"/>
    </source>
</evidence>
<evidence type="ECO:0000256" key="5">
    <source>
        <dbReference type="ARBA" id="ARBA00022741"/>
    </source>
</evidence>
<dbReference type="GO" id="GO:0007200">
    <property type="term" value="P:phospholipase C-activating G protein-coupled receptor signaling pathway"/>
    <property type="evidence" value="ECO:0007669"/>
    <property type="project" value="InterPro"/>
</dbReference>
<gene>
    <name evidence="13" type="ORF">LtaPh_3400200</name>
    <name evidence="14" type="ORF">LtaPh_3553151</name>
</gene>
<comment type="caution">
    <text evidence="13">The sequence shown here is derived from an EMBL/GenBank/DDBJ whole genome shotgun (WGS) entry which is preliminary data.</text>
</comment>
<evidence type="ECO:0000256" key="3">
    <source>
        <dbReference type="ARBA" id="ARBA00012133"/>
    </source>
</evidence>
<evidence type="ECO:0000259" key="11">
    <source>
        <dbReference type="SMART" id="SM00045"/>
    </source>
</evidence>
<keyword evidence="6" id="KW-0863">Zinc-finger</keyword>
<keyword evidence="9 10" id="KW-0472">Membrane</keyword>
<sequence>MTSLSHSPPIRGDAGTFFALVNLRSGGLRTSEYVLHKLSDTLGADRVWVLFEGGTAERHRSELEQLLRRQAPKYIIVAGGDGTISFAMDIIKRLHDEHVLSPNHGVIAPFPLGTGNDFSFTLGFGSGFARWIVLGEKRFQRLMRDYETATITTVDRWSLHVTSTTARHPGSVEHHHVFNNYFSIGFDAVVANRLNHFRGRYPYLFITRPVVKLWYAAFAVMALFTEKKIGASVLLEVDGRRLPVPASAKSVAVCNMLTYAGGAVAWNGDAADRYAKPSVCDGRVEILCFYGIWHLALVRLGWCYGKKLGQGSTVCIESDCYPCQFDGEELLSVVGGTGKFTLRISHFSTSECLAVPPRKETNAFVLLLALVAVVLAIISILYRSVIVEDACS</sequence>
<dbReference type="GO" id="GO:0016020">
    <property type="term" value="C:membrane"/>
    <property type="evidence" value="ECO:0007669"/>
    <property type="project" value="UniProtKB-SubCell"/>
</dbReference>
<keyword evidence="10" id="KW-1133">Transmembrane helix</keyword>
<dbReference type="InterPro" id="IPR037607">
    <property type="entry name" value="DGK"/>
</dbReference>
<keyword evidence="6" id="KW-0479">Metal-binding</keyword>
<dbReference type="Pfam" id="PF00781">
    <property type="entry name" value="DAGK_cat"/>
    <property type="match status" value="1"/>
</dbReference>
<dbReference type="OrthoDB" id="242257at2759"/>
<evidence type="ECO:0000256" key="4">
    <source>
        <dbReference type="ARBA" id="ARBA00022679"/>
    </source>
</evidence>
<dbReference type="EMBL" id="BLBS01000056">
    <property type="protein sequence ID" value="GET93058.1"/>
    <property type="molecule type" value="Genomic_DNA"/>
</dbReference>
<dbReference type="EMBL" id="BLBS01000054">
    <property type="protein sequence ID" value="GET92087.1"/>
    <property type="molecule type" value="Genomic_DNA"/>
</dbReference>
<dbReference type="EC" id="2.7.1.107" evidence="3"/>
<evidence type="ECO:0000256" key="2">
    <source>
        <dbReference type="ARBA" id="ARBA00009280"/>
    </source>
</evidence>
<accession>A0A640KWZ7</accession>
<keyword evidence="10" id="KW-0812">Transmembrane</keyword>
<dbReference type="Proteomes" id="UP000419144">
    <property type="component" value="Unassembled WGS sequence"/>
</dbReference>
<dbReference type="VEuPathDB" id="TriTrypDB:LtaPh_3553151"/>
<keyword evidence="5" id="KW-0547">Nucleotide-binding</keyword>
<dbReference type="SUPFAM" id="SSF111331">
    <property type="entry name" value="NAD kinase/diacylglycerol kinase-like"/>
    <property type="match status" value="1"/>
</dbReference>
<dbReference type="InterPro" id="IPR017438">
    <property type="entry name" value="ATP-NAD_kinase_N"/>
</dbReference>
<dbReference type="InterPro" id="IPR001206">
    <property type="entry name" value="Diacylglycerol_kinase_cat_dom"/>
</dbReference>
<protein>
    <recommendedName>
        <fullName evidence="3">diacylglycerol kinase (ATP)</fullName>
        <ecNumber evidence="3">2.7.1.107</ecNumber>
    </recommendedName>
</protein>
<comment type="similarity">
    <text evidence="2">Belongs to the eukaryotic diacylglycerol kinase family.</text>
</comment>
<keyword evidence="7 13" id="KW-0418">Kinase</keyword>
<dbReference type="Gene3D" id="3.40.50.10330">
    <property type="entry name" value="Probable inorganic polyphosphate/atp-NAD kinase, domain 1"/>
    <property type="match status" value="1"/>
</dbReference>
<evidence type="ECO:0000256" key="9">
    <source>
        <dbReference type="ARBA" id="ARBA00023136"/>
    </source>
</evidence>
<evidence type="ECO:0000259" key="12">
    <source>
        <dbReference type="SMART" id="SM00046"/>
    </source>
</evidence>
<evidence type="ECO:0000256" key="7">
    <source>
        <dbReference type="ARBA" id="ARBA00022777"/>
    </source>
</evidence>
<dbReference type="InterPro" id="IPR016064">
    <property type="entry name" value="NAD/diacylglycerol_kinase_sf"/>
</dbReference>
<dbReference type="GO" id="GO:0004143">
    <property type="term" value="F:ATP-dependent diacylglycerol kinase activity"/>
    <property type="evidence" value="ECO:0007669"/>
    <property type="project" value="UniProtKB-EC"/>
</dbReference>
<evidence type="ECO:0000256" key="6">
    <source>
        <dbReference type="ARBA" id="ARBA00022771"/>
    </source>
</evidence>
<feature type="domain" description="DAGKc" evidence="12">
    <location>
        <begin position="16"/>
        <end position="157"/>
    </location>
</feature>
<evidence type="ECO:0000256" key="8">
    <source>
        <dbReference type="ARBA" id="ARBA00022840"/>
    </source>
</evidence>
<evidence type="ECO:0000313" key="14">
    <source>
        <dbReference type="EMBL" id="GET93058.1"/>
    </source>
</evidence>
<keyword evidence="4" id="KW-0808">Transferase</keyword>
<dbReference type="SMART" id="SM00045">
    <property type="entry name" value="DAGKa"/>
    <property type="match status" value="1"/>
</dbReference>
<feature type="domain" description="Diacylglycerol kinase accessory" evidence="11">
    <location>
        <begin position="177"/>
        <end position="329"/>
    </location>
</feature>
<comment type="subcellular location">
    <subcellularLocation>
        <location evidence="1">Membrane</location>
    </subcellularLocation>
</comment>
<keyword evidence="8" id="KW-0067">ATP-binding</keyword>
<dbReference type="PANTHER" id="PTHR11255:SF54">
    <property type="entry name" value="DIACYLGLYCEROL KINASE THETA"/>
    <property type="match status" value="1"/>
</dbReference>